<dbReference type="AlphaFoldDB" id="A0A6G1S7B9"/>
<comment type="subcellular location">
    <subcellularLocation>
        <location evidence="1">Cytoplasm</location>
    </subcellularLocation>
    <subcellularLocation>
        <location evidence="2">Nucleus</location>
        <location evidence="2">Nucleolus</location>
    </subcellularLocation>
</comment>
<comment type="similarity">
    <text evidence="3">Belongs to the RNase PH family.</text>
</comment>
<evidence type="ECO:0000256" key="1">
    <source>
        <dbReference type="ARBA" id="ARBA00004496"/>
    </source>
</evidence>
<organism evidence="11">
    <name type="scientific">Aceria tosichella</name>
    <name type="common">wheat curl mite</name>
    <dbReference type="NCBI Taxonomy" id="561515"/>
    <lineage>
        <taxon>Eukaryota</taxon>
        <taxon>Metazoa</taxon>
        <taxon>Ecdysozoa</taxon>
        <taxon>Arthropoda</taxon>
        <taxon>Chelicerata</taxon>
        <taxon>Arachnida</taxon>
        <taxon>Acari</taxon>
        <taxon>Acariformes</taxon>
        <taxon>Trombidiformes</taxon>
        <taxon>Prostigmata</taxon>
        <taxon>Eupodina</taxon>
        <taxon>Eriophyoidea</taxon>
        <taxon>Eriophyidae</taxon>
        <taxon>Eriophyinae</taxon>
        <taxon>Aceriini</taxon>
        <taxon>Aceria</taxon>
    </lineage>
</organism>
<dbReference type="PANTHER" id="PTHR11953">
    <property type="entry name" value="EXOSOME COMPLEX COMPONENT"/>
    <property type="match status" value="1"/>
</dbReference>
<dbReference type="SUPFAM" id="SSF54211">
    <property type="entry name" value="Ribosomal protein S5 domain 2-like"/>
    <property type="match status" value="1"/>
</dbReference>
<evidence type="ECO:0000256" key="7">
    <source>
        <dbReference type="ARBA" id="ARBA00062379"/>
    </source>
</evidence>
<evidence type="ECO:0000256" key="8">
    <source>
        <dbReference type="ARBA" id="ARBA00073078"/>
    </source>
</evidence>
<dbReference type="GO" id="GO:0034475">
    <property type="term" value="P:U4 snRNA 3'-end processing"/>
    <property type="evidence" value="ECO:0007669"/>
    <property type="project" value="TreeGrafter"/>
</dbReference>
<evidence type="ECO:0000256" key="2">
    <source>
        <dbReference type="ARBA" id="ARBA00004604"/>
    </source>
</evidence>
<accession>A0A6G1S7B9</accession>
<evidence type="ECO:0000259" key="10">
    <source>
        <dbReference type="Pfam" id="PF03725"/>
    </source>
</evidence>
<evidence type="ECO:0000256" key="5">
    <source>
        <dbReference type="ARBA" id="ARBA00022835"/>
    </source>
</evidence>
<dbReference type="GO" id="GO:0000176">
    <property type="term" value="C:nuclear exosome (RNase complex)"/>
    <property type="evidence" value="ECO:0007669"/>
    <property type="project" value="TreeGrafter"/>
</dbReference>
<dbReference type="SUPFAM" id="SSF55666">
    <property type="entry name" value="Ribonuclease PH domain 2-like"/>
    <property type="match status" value="1"/>
</dbReference>
<dbReference type="GO" id="GO:0003723">
    <property type="term" value="F:RNA binding"/>
    <property type="evidence" value="ECO:0007669"/>
    <property type="project" value="TreeGrafter"/>
</dbReference>
<dbReference type="InterPro" id="IPR027408">
    <property type="entry name" value="PNPase/RNase_PH_dom_sf"/>
</dbReference>
<feature type="domain" description="Exoribonuclease phosphorolytic" evidence="9">
    <location>
        <begin position="21"/>
        <end position="157"/>
    </location>
</feature>
<dbReference type="GO" id="GO:0005730">
    <property type="term" value="C:nucleolus"/>
    <property type="evidence" value="ECO:0007669"/>
    <property type="project" value="UniProtKB-SubCell"/>
</dbReference>
<protein>
    <recommendedName>
        <fullName evidence="8">Putative exosome complex component RRP41</fullName>
    </recommendedName>
</protein>
<dbReference type="GO" id="GO:0071028">
    <property type="term" value="P:nuclear mRNA surveillance"/>
    <property type="evidence" value="ECO:0007669"/>
    <property type="project" value="TreeGrafter"/>
</dbReference>
<dbReference type="CDD" id="cd11370">
    <property type="entry name" value="RNase_PH_RRP41"/>
    <property type="match status" value="1"/>
</dbReference>
<dbReference type="GO" id="GO:0016075">
    <property type="term" value="P:rRNA catabolic process"/>
    <property type="evidence" value="ECO:0007669"/>
    <property type="project" value="TreeGrafter"/>
</dbReference>
<evidence type="ECO:0000256" key="3">
    <source>
        <dbReference type="ARBA" id="ARBA00006678"/>
    </source>
</evidence>
<dbReference type="FunFam" id="3.30.230.70:FF:000004">
    <property type="entry name" value="Exosome complex component Rrp41"/>
    <property type="match status" value="1"/>
</dbReference>
<proteinExistence type="inferred from homology"/>
<dbReference type="InterPro" id="IPR015847">
    <property type="entry name" value="ExoRNase_PH_dom2"/>
</dbReference>
<keyword evidence="4" id="KW-0963">Cytoplasm</keyword>
<comment type="function">
    <text evidence="6">Non-catalytic component of the RNA exosome complex which has 3'-&gt;5' exoribonuclease activity and participates in a multitude of cellular RNA processing and degradation events.</text>
</comment>
<dbReference type="Pfam" id="PF03725">
    <property type="entry name" value="RNase_PH_C"/>
    <property type="match status" value="1"/>
</dbReference>
<evidence type="ECO:0000313" key="11">
    <source>
        <dbReference type="EMBL" id="MDE45833.1"/>
    </source>
</evidence>
<evidence type="ECO:0000256" key="4">
    <source>
        <dbReference type="ARBA" id="ARBA00022490"/>
    </source>
</evidence>
<name>A0A6G1S7B9_9ACAR</name>
<sequence length="251" mass="27742">MAHTDLLSEAGFRVDGRKANELRKINCKLGIFEQADGSAYLEMGHTNVLAAVFGPHEVSRGPGSRMKSASLHDKAYINCQYSQATFSTIERKRKPRTDIRSLELTNNIREIFDNVILTNLFPNSQIDIFLEVLQSDGSNMSACINAATLALIHAGIPIKDFVVSCSATLIDDKTLIDVSHFEESTSNLPVMTLSMLPKSKQIVSMESFGRVPLNLIEKIIDSAVVGCEEIHQICKTIVLDYITPEEAPNEE</sequence>
<keyword evidence="5" id="KW-0271">Exosome</keyword>
<feature type="domain" description="Exoribonuclease phosphorolytic" evidence="10">
    <location>
        <begin position="160"/>
        <end position="223"/>
    </location>
</feature>
<dbReference type="EMBL" id="GGYP01001062">
    <property type="protein sequence ID" value="MDE45833.1"/>
    <property type="molecule type" value="Transcribed_RNA"/>
</dbReference>
<dbReference type="Gene3D" id="3.30.230.70">
    <property type="entry name" value="GHMP Kinase, N-terminal domain"/>
    <property type="match status" value="1"/>
</dbReference>
<dbReference type="InterPro" id="IPR001247">
    <property type="entry name" value="ExoRNase_PH_dom1"/>
</dbReference>
<gene>
    <name evidence="11" type="primary">EXOSC4</name>
    <name evidence="11" type="ORF">g.17383</name>
</gene>
<dbReference type="Pfam" id="PF01138">
    <property type="entry name" value="RNase_PH"/>
    <property type="match status" value="1"/>
</dbReference>
<dbReference type="GO" id="GO:0071051">
    <property type="term" value="P:poly(A)-dependent snoRNA 3'-end processing"/>
    <property type="evidence" value="ECO:0007669"/>
    <property type="project" value="TreeGrafter"/>
</dbReference>
<dbReference type="GO" id="GO:0000177">
    <property type="term" value="C:cytoplasmic exosome (RNase complex)"/>
    <property type="evidence" value="ECO:0007669"/>
    <property type="project" value="TreeGrafter"/>
</dbReference>
<evidence type="ECO:0000259" key="9">
    <source>
        <dbReference type="Pfam" id="PF01138"/>
    </source>
</evidence>
<dbReference type="InterPro" id="IPR036345">
    <property type="entry name" value="ExoRNase_PH_dom2_sf"/>
</dbReference>
<dbReference type="InterPro" id="IPR050080">
    <property type="entry name" value="RNase_PH"/>
</dbReference>
<reference evidence="11" key="1">
    <citation type="submission" date="2018-10" db="EMBL/GenBank/DDBJ databases">
        <title>Transcriptome assembly of Aceria tosichella (Wheat curl mite) Type 2.</title>
        <authorList>
            <person name="Scully E.D."/>
            <person name="Geib S.M."/>
            <person name="Palmer N.A."/>
            <person name="Gupta A.K."/>
            <person name="Sarath G."/>
            <person name="Tatineni S."/>
        </authorList>
    </citation>
    <scope>NUCLEOTIDE SEQUENCE</scope>
    <source>
        <strain evidence="11">LincolnNE</strain>
    </source>
</reference>
<dbReference type="InterPro" id="IPR020568">
    <property type="entry name" value="Ribosomal_Su5_D2-typ_SF"/>
</dbReference>
<dbReference type="PANTHER" id="PTHR11953:SF0">
    <property type="entry name" value="EXOSOME COMPLEX COMPONENT RRP41"/>
    <property type="match status" value="1"/>
</dbReference>
<evidence type="ECO:0000256" key="6">
    <source>
        <dbReference type="ARBA" id="ARBA00058393"/>
    </source>
</evidence>
<comment type="subunit">
    <text evidence="7">Component of the RNA exosome complex.</text>
</comment>